<accession>A0ACC2TJH8</accession>
<evidence type="ECO:0000313" key="2">
    <source>
        <dbReference type="Proteomes" id="UP001165960"/>
    </source>
</evidence>
<dbReference type="Proteomes" id="UP001165960">
    <property type="component" value="Unassembled WGS sequence"/>
</dbReference>
<protein>
    <submittedName>
        <fullName evidence="1">Uncharacterized protein</fullName>
    </submittedName>
</protein>
<dbReference type="EMBL" id="QTSX02002849">
    <property type="protein sequence ID" value="KAJ9074703.1"/>
    <property type="molecule type" value="Genomic_DNA"/>
</dbReference>
<proteinExistence type="predicted"/>
<organism evidence="1 2">
    <name type="scientific">Entomophthora muscae</name>
    <dbReference type="NCBI Taxonomy" id="34485"/>
    <lineage>
        <taxon>Eukaryota</taxon>
        <taxon>Fungi</taxon>
        <taxon>Fungi incertae sedis</taxon>
        <taxon>Zoopagomycota</taxon>
        <taxon>Entomophthoromycotina</taxon>
        <taxon>Entomophthoromycetes</taxon>
        <taxon>Entomophthorales</taxon>
        <taxon>Entomophthoraceae</taxon>
        <taxon>Entomophthora</taxon>
    </lineage>
</organism>
<gene>
    <name evidence="1" type="ORF">DSO57_1003759</name>
</gene>
<name>A0ACC2TJH8_9FUNG</name>
<reference evidence="1" key="1">
    <citation type="submission" date="2022-04" db="EMBL/GenBank/DDBJ databases">
        <title>Genome of the entomopathogenic fungus Entomophthora muscae.</title>
        <authorList>
            <person name="Elya C."/>
            <person name="Lovett B.R."/>
            <person name="Lee E."/>
            <person name="Macias A.M."/>
            <person name="Hajek A.E."/>
            <person name="De Bivort B.L."/>
            <person name="Kasson M.T."/>
            <person name="De Fine Licht H.H."/>
            <person name="Stajich J.E."/>
        </authorList>
    </citation>
    <scope>NUCLEOTIDE SEQUENCE</scope>
    <source>
        <strain evidence="1">Berkeley</strain>
    </source>
</reference>
<keyword evidence="2" id="KW-1185">Reference proteome</keyword>
<comment type="caution">
    <text evidence="1">The sequence shown here is derived from an EMBL/GenBank/DDBJ whole genome shotgun (WGS) entry which is preliminary data.</text>
</comment>
<sequence length="64" mass="7281">MLTKVDQLADLFVNVNLASVSGTFLFIPLYSTNQHHGDLEIQSHLQSTNWTLSTCRQNQTRLFS</sequence>
<evidence type="ECO:0000313" key="1">
    <source>
        <dbReference type="EMBL" id="KAJ9074703.1"/>
    </source>
</evidence>